<dbReference type="PROSITE" id="PS50943">
    <property type="entry name" value="HTH_CROC1"/>
    <property type="match status" value="1"/>
</dbReference>
<sequence>MNRIKELREKKGLSQDKLAKQLAVNLRTLQRWENDETAIRKKNAKKLADYFDVSESYLLGYSDIKNLKEMEHHFLPEEHIEANEEERQKIYQLIEEEKSELENLNLVSSCALASYHINQLLDILLDIQGASLAKYENKKLRKKDLIAISELSKEIDGNKSEVYNMLAQASEILKMISLKS</sequence>
<dbReference type="Gene3D" id="1.10.260.40">
    <property type="entry name" value="lambda repressor-like DNA-binding domains"/>
    <property type="match status" value="1"/>
</dbReference>
<evidence type="ECO:0000256" key="1">
    <source>
        <dbReference type="ARBA" id="ARBA00023125"/>
    </source>
</evidence>
<evidence type="ECO:0000313" key="4">
    <source>
        <dbReference type="EMBL" id="QLB51425.1"/>
    </source>
</evidence>
<evidence type="ECO:0000259" key="3">
    <source>
        <dbReference type="PROSITE" id="PS50943"/>
    </source>
</evidence>
<dbReference type="AlphaFoldDB" id="A0A7H8V4V2"/>
<feature type="domain" description="HTH cro/C1-type" evidence="3">
    <location>
        <begin position="4"/>
        <end position="58"/>
    </location>
</feature>
<dbReference type="GO" id="GO:0003677">
    <property type="term" value="F:DNA binding"/>
    <property type="evidence" value="ECO:0007669"/>
    <property type="project" value="UniProtKB-KW"/>
</dbReference>
<keyword evidence="1" id="KW-0238">DNA-binding</keyword>
<dbReference type="SMART" id="SM00530">
    <property type="entry name" value="HTH_XRE"/>
    <property type="match status" value="1"/>
</dbReference>
<gene>
    <name evidence="4" type="ORF">FFV08_01260</name>
</gene>
<dbReference type="PANTHER" id="PTHR46558">
    <property type="entry name" value="TRACRIPTIONAL REGULATORY PROTEIN-RELATED-RELATED"/>
    <property type="match status" value="1"/>
</dbReference>
<protein>
    <submittedName>
        <fullName evidence="4">Helix-turn-helix transcriptional regulator</fullName>
    </submittedName>
</protein>
<evidence type="ECO:0000313" key="5">
    <source>
        <dbReference type="Proteomes" id="UP000509410"/>
    </source>
</evidence>
<proteinExistence type="predicted"/>
<reference evidence="4 5" key="1">
    <citation type="submission" date="2019-05" db="EMBL/GenBank/DDBJ databases">
        <title>The organization of the Streptococcus sanguinis genomes.</title>
        <authorList>
            <person name="Wu C.H."/>
            <person name="Chen Y.Y.M."/>
            <person name="Wang H.Y."/>
        </authorList>
    </citation>
    <scope>NUCLEOTIDE SEQUENCE [LARGE SCALE GENOMIC DNA]</scope>
    <source>
        <strain evidence="4 5">CGMH010</strain>
    </source>
</reference>
<dbReference type="InterPro" id="IPR010982">
    <property type="entry name" value="Lambda_DNA-bd_dom_sf"/>
</dbReference>
<accession>A0A7H8V4V2</accession>
<dbReference type="CDD" id="cd00093">
    <property type="entry name" value="HTH_XRE"/>
    <property type="match status" value="1"/>
</dbReference>
<dbReference type="Proteomes" id="UP000509410">
    <property type="component" value="Chromosome"/>
</dbReference>
<evidence type="ECO:0000256" key="2">
    <source>
        <dbReference type="SAM" id="Coils"/>
    </source>
</evidence>
<dbReference type="PANTHER" id="PTHR46558:SF13">
    <property type="entry name" value="HTH-TYPE TRANSCRIPTIONAL REGULATOR IMMR"/>
    <property type="match status" value="1"/>
</dbReference>
<dbReference type="EMBL" id="CP040556">
    <property type="protein sequence ID" value="QLB51425.1"/>
    <property type="molecule type" value="Genomic_DNA"/>
</dbReference>
<dbReference type="Pfam" id="PF01381">
    <property type="entry name" value="HTH_3"/>
    <property type="match status" value="1"/>
</dbReference>
<feature type="coiled-coil region" evidence="2">
    <location>
        <begin position="80"/>
        <end position="107"/>
    </location>
</feature>
<dbReference type="InterPro" id="IPR001387">
    <property type="entry name" value="Cro/C1-type_HTH"/>
</dbReference>
<organism evidence="4 5">
    <name type="scientific">Streptococcus sanguinis</name>
    <dbReference type="NCBI Taxonomy" id="1305"/>
    <lineage>
        <taxon>Bacteria</taxon>
        <taxon>Bacillati</taxon>
        <taxon>Bacillota</taxon>
        <taxon>Bacilli</taxon>
        <taxon>Lactobacillales</taxon>
        <taxon>Streptococcaceae</taxon>
        <taxon>Streptococcus</taxon>
    </lineage>
</organism>
<keyword evidence="2" id="KW-0175">Coiled coil</keyword>
<name>A0A7H8V4V2_STRSA</name>
<dbReference type="SUPFAM" id="SSF47413">
    <property type="entry name" value="lambda repressor-like DNA-binding domains"/>
    <property type="match status" value="1"/>
</dbReference>